<accession>A0ABR4JMB4</accession>
<evidence type="ECO:0000313" key="1">
    <source>
        <dbReference type="EMBL" id="KAL2841177.1"/>
    </source>
</evidence>
<comment type="caution">
    <text evidence="1">The sequence shown here is derived from an EMBL/GenBank/DDBJ whole genome shotgun (WGS) entry which is preliminary data.</text>
</comment>
<keyword evidence="2" id="KW-1185">Reference proteome</keyword>
<reference evidence="1 2" key="1">
    <citation type="submission" date="2024-07" db="EMBL/GenBank/DDBJ databases">
        <title>Section-level genome sequencing and comparative genomics of Aspergillus sections Usti and Cavernicolus.</title>
        <authorList>
            <consortium name="Lawrence Berkeley National Laboratory"/>
            <person name="Nybo J.L."/>
            <person name="Vesth T.C."/>
            <person name="Theobald S."/>
            <person name="Frisvad J.C."/>
            <person name="Larsen T.O."/>
            <person name="Kjaerboelling I."/>
            <person name="Rothschild-Mancinelli K."/>
            <person name="Lyhne E.K."/>
            <person name="Kogle M.E."/>
            <person name="Barry K."/>
            <person name="Clum A."/>
            <person name="Na H."/>
            <person name="Ledsgaard L."/>
            <person name="Lin J."/>
            <person name="Lipzen A."/>
            <person name="Kuo A."/>
            <person name="Riley R."/>
            <person name="Mondo S."/>
            <person name="LaButti K."/>
            <person name="Haridas S."/>
            <person name="Pangalinan J."/>
            <person name="Salamov A.A."/>
            <person name="Simmons B.A."/>
            <person name="Magnuson J.K."/>
            <person name="Chen J."/>
            <person name="Drula E."/>
            <person name="Henrissat B."/>
            <person name="Wiebenga A."/>
            <person name="Lubbers R.J."/>
            <person name="Gomes A.C."/>
            <person name="Macurrencykelacurrency M.R."/>
            <person name="Stajich J."/>
            <person name="Grigoriev I.V."/>
            <person name="Mortensen U.H."/>
            <person name="De vries R.P."/>
            <person name="Baker S.E."/>
            <person name="Andersen M.R."/>
        </authorList>
    </citation>
    <scope>NUCLEOTIDE SEQUENCE [LARGE SCALE GENOMIC DNA]</scope>
    <source>
        <strain evidence="1 2">CBS 756.74</strain>
    </source>
</reference>
<proteinExistence type="predicted"/>
<organism evidence="1 2">
    <name type="scientific">Aspergillus pseudodeflectus</name>
    <dbReference type="NCBI Taxonomy" id="176178"/>
    <lineage>
        <taxon>Eukaryota</taxon>
        <taxon>Fungi</taxon>
        <taxon>Dikarya</taxon>
        <taxon>Ascomycota</taxon>
        <taxon>Pezizomycotina</taxon>
        <taxon>Eurotiomycetes</taxon>
        <taxon>Eurotiomycetidae</taxon>
        <taxon>Eurotiales</taxon>
        <taxon>Aspergillaceae</taxon>
        <taxon>Aspergillus</taxon>
        <taxon>Aspergillus subgen. Nidulantes</taxon>
    </lineage>
</organism>
<dbReference type="RefSeq" id="XP_070894427.1">
    <property type="nucleotide sequence ID" value="XM_071041549.1"/>
</dbReference>
<dbReference type="Proteomes" id="UP001610444">
    <property type="component" value="Unassembled WGS sequence"/>
</dbReference>
<evidence type="ECO:0000313" key="2">
    <source>
        <dbReference type="Proteomes" id="UP001610444"/>
    </source>
</evidence>
<dbReference type="EMBL" id="JBFXLR010000059">
    <property type="protein sequence ID" value="KAL2841177.1"/>
    <property type="molecule type" value="Genomic_DNA"/>
</dbReference>
<name>A0ABR4JMB4_9EURO</name>
<protein>
    <submittedName>
        <fullName evidence="1">Uncharacterized protein</fullName>
    </submittedName>
</protein>
<gene>
    <name evidence="1" type="ORF">BJX68DRAFT_245751</name>
</gene>
<dbReference type="GeneID" id="98156713"/>
<sequence length="60" mass="6480">MDVSSNNILAIDNFYADDSSTFDSNEPIGPKLEISNSKAIKIPAELNDIPPPLTNGQYPS</sequence>